<proteinExistence type="predicted"/>
<dbReference type="EMBL" id="JBJUIK010000001">
    <property type="protein sequence ID" value="KAL3537916.1"/>
    <property type="molecule type" value="Genomic_DNA"/>
</dbReference>
<dbReference type="Proteomes" id="UP001630127">
    <property type="component" value="Unassembled WGS sequence"/>
</dbReference>
<protein>
    <submittedName>
        <fullName evidence="2">Uncharacterized protein</fullName>
    </submittedName>
</protein>
<feature type="region of interest" description="Disordered" evidence="1">
    <location>
        <begin position="71"/>
        <end position="124"/>
    </location>
</feature>
<evidence type="ECO:0000256" key="1">
    <source>
        <dbReference type="SAM" id="MobiDB-lite"/>
    </source>
</evidence>
<accession>A0ABD3B380</accession>
<evidence type="ECO:0000313" key="3">
    <source>
        <dbReference type="Proteomes" id="UP001630127"/>
    </source>
</evidence>
<reference evidence="2 3" key="1">
    <citation type="submission" date="2024-11" db="EMBL/GenBank/DDBJ databases">
        <title>A near-complete genome assembly of Cinchona calisaya.</title>
        <authorList>
            <person name="Lian D.C."/>
            <person name="Zhao X.W."/>
            <person name="Wei L."/>
        </authorList>
    </citation>
    <scope>NUCLEOTIDE SEQUENCE [LARGE SCALE GENOMIC DNA]</scope>
    <source>
        <tissue evidence="2">Nenye</tissue>
    </source>
</reference>
<dbReference type="AlphaFoldDB" id="A0ABD3B380"/>
<name>A0ABD3B380_9GENT</name>
<sequence>MSGVPLELCNALGLSGNGGKIHSFFKKDHSAAPHQSEHVECSSLKNLPKEIQVKLKFTGNEQLPYFNLVRNSTERSPSYGNAKAKENEGQSMDRSHHLHPVGTTRSPQGRLRHPGPQTDIEPFQ</sequence>
<gene>
    <name evidence="2" type="ORF">ACH5RR_001282</name>
</gene>
<comment type="caution">
    <text evidence="2">The sequence shown here is derived from an EMBL/GenBank/DDBJ whole genome shotgun (WGS) entry which is preliminary data.</text>
</comment>
<keyword evidence="3" id="KW-1185">Reference proteome</keyword>
<evidence type="ECO:0000313" key="2">
    <source>
        <dbReference type="EMBL" id="KAL3537916.1"/>
    </source>
</evidence>
<feature type="compositionally biased region" description="Basic and acidic residues" evidence="1">
    <location>
        <begin position="83"/>
        <end position="95"/>
    </location>
</feature>
<organism evidence="2 3">
    <name type="scientific">Cinchona calisaya</name>
    <dbReference type="NCBI Taxonomy" id="153742"/>
    <lineage>
        <taxon>Eukaryota</taxon>
        <taxon>Viridiplantae</taxon>
        <taxon>Streptophyta</taxon>
        <taxon>Embryophyta</taxon>
        <taxon>Tracheophyta</taxon>
        <taxon>Spermatophyta</taxon>
        <taxon>Magnoliopsida</taxon>
        <taxon>eudicotyledons</taxon>
        <taxon>Gunneridae</taxon>
        <taxon>Pentapetalae</taxon>
        <taxon>asterids</taxon>
        <taxon>lamiids</taxon>
        <taxon>Gentianales</taxon>
        <taxon>Rubiaceae</taxon>
        <taxon>Cinchonoideae</taxon>
        <taxon>Cinchoneae</taxon>
        <taxon>Cinchona</taxon>
    </lineage>
</organism>